<keyword evidence="13" id="KW-1185">Reference proteome</keyword>
<evidence type="ECO:0000256" key="2">
    <source>
        <dbReference type="ARBA" id="ARBA00017905"/>
    </source>
</evidence>
<organism evidence="12">
    <name type="scientific">Notodromas monacha</name>
    <dbReference type="NCBI Taxonomy" id="399045"/>
    <lineage>
        <taxon>Eukaryota</taxon>
        <taxon>Metazoa</taxon>
        <taxon>Ecdysozoa</taxon>
        <taxon>Arthropoda</taxon>
        <taxon>Crustacea</taxon>
        <taxon>Oligostraca</taxon>
        <taxon>Ostracoda</taxon>
        <taxon>Podocopa</taxon>
        <taxon>Podocopida</taxon>
        <taxon>Cypridocopina</taxon>
        <taxon>Cypridoidea</taxon>
        <taxon>Cyprididae</taxon>
        <taxon>Notodromas</taxon>
    </lineage>
</organism>
<comment type="catalytic activity">
    <reaction evidence="10">
        <text>IMP + H2O = 5-formamido-1-(5-phospho-D-ribosyl)imidazole-4-carboxamide</text>
        <dbReference type="Rhea" id="RHEA:18445"/>
        <dbReference type="ChEBI" id="CHEBI:15377"/>
        <dbReference type="ChEBI" id="CHEBI:58053"/>
        <dbReference type="ChEBI" id="CHEBI:58467"/>
        <dbReference type="EC" id="3.5.4.10"/>
    </reaction>
    <physiologicalReaction direction="right-to-left" evidence="10">
        <dbReference type="Rhea" id="RHEA:18447"/>
    </physiologicalReaction>
</comment>
<evidence type="ECO:0000313" key="13">
    <source>
        <dbReference type="Proteomes" id="UP000678499"/>
    </source>
</evidence>
<dbReference type="CDD" id="cd01421">
    <property type="entry name" value="IMPCH"/>
    <property type="match status" value="1"/>
</dbReference>
<dbReference type="GO" id="GO:0003937">
    <property type="term" value="F:IMP cyclohydrolase activity"/>
    <property type="evidence" value="ECO:0007669"/>
    <property type="project" value="UniProtKB-EC"/>
</dbReference>
<evidence type="ECO:0000256" key="7">
    <source>
        <dbReference type="ARBA" id="ARBA00032307"/>
    </source>
</evidence>
<evidence type="ECO:0000313" key="12">
    <source>
        <dbReference type="EMBL" id="CAD7279988.1"/>
    </source>
</evidence>
<dbReference type="OrthoDB" id="6017153at2759"/>
<evidence type="ECO:0000256" key="9">
    <source>
        <dbReference type="ARBA" id="ARBA00047515"/>
    </source>
</evidence>
<dbReference type="Proteomes" id="UP000678499">
    <property type="component" value="Unassembled WGS sequence"/>
</dbReference>
<evidence type="ECO:0000259" key="11">
    <source>
        <dbReference type="PROSITE" id="PS51855"/>
    </source>
</evidence>
<evidence type="ECO:0000256" key="4">
    <source>
        <dbReference type="ARBA" id="ARBA00022755"/>
    </source>
</evidence>
<dbReference type="SMART" id="SM00851">
    <property type="entry name" value="MGS"/>
    <property type="match status" value="1"/>
</dbReference>
<dbReference type="InterPro" id="IPR036914">
    <property type="entry name" value="MGS-like_dom_sf"/>
</dbReference>
<dbReference type="GO" id="GO:0005829">
    <property type="term" value="C:cytosol"/>
    <property type="evidence" value="ECO:0007669"/>
    <property type="project" value="TreeGrafter"/>
</dbReference>
<protein>
    <recommendedName>
        <fullName evidence="2">Bifunctional purine biosynthesis protein ATIC</fullName>
    </recommendedName>
    <alternativeName>
        <fullName evidence="7">AICAR transformylase/inosine monophosphate cyclohydrolase</fullName>
    </alternativeName>
</protein>
<dbReference type="EMBL" id="CAJPEX010001883">
    <property type="protein sequence ID" value="CAG0920140.1"/>
    <property type="molecule type" value="Genomic_DNA"/>
</dbReference>
<reference evidence="12" key="1">
    <citation type="submission" date="2020-11" db="EMBL/GenBank/DDBJ databases">
        <authorList>
            <person name="Tran Van P."/>
        </authorList>
    </citation>
    <scope>NUCLEOTIDE SEQUENCE</scope>
</reference>
<comment type="catalytic activity">
    <reaction evidence="1">
        <text>10-formyldihydrofolate + 5-amino-1-(5-phospho-beta-D-ribosyl)imidazole-4-carboxamide = 5-formamido-1-(5-phospho-D-ribosyl)imidazole-4-carboxamide + 7,8-dihydrofolate</text>
        <dbReference type="Rhea" id="RHEA:59144"/>
        <dbReference type="ChEBI" id="CHEBI:57451"/>
        <dbReference type="ChEBI" id="CHEBI:57452"/>
        <dbReference type="ChEBI" id="CHEBI:58467"/>
        <dbReference type="ChEBI" id="CHEBI:58475"/>
    </reaction>
    <physiologicalReaction direction="left-to-right" evidence="1">
        <dbReference type="Rhea" id="RHEA:59145"/>
    </physiologicalReaction>
</comment>
<dbReference type="AlphaFoldDB" id="A0A7R9GEV4"/>
<keyword evidence="6" id="KW-0511">Multifunctional enzyme</keyword>
<keyword evidence="4" id="KW-0658">Purine biosynthesis</keyword>
<comment type="catalytic activity">
    <reaction evidence="9">
        <text>(6R)-10-formyltetrahydrofolate + 5-amino-1-(5-phospho-beta-D-ribosyl)imidazole-4-carboxamide = 5-formamido-1-(5-phospho-D-ribosyl)imidazole-4-carboxamide + (6S)-5,6,7,8-tetrahydrofolate</text>
        <dbReference type="Rhea" id="RHEA:22192"/>
        <dbReference type="ChEBI" id="CHEBI:57453"/>
        <dbReference type="ChEBI" id="CHEBI:58467"/>
        <dbReference type="ChEBI" id="CHEBI:58475"/>
        <dbReference type="ChEBI" id="CHEBI:195366"/>
        <dbReference type="EC" id="2.1.2.3"/>
    </reaction>
    <physiologicalReaction direction="left-to-right" evidence="9">
        <dbReference type="Rhea" id="RHEA:22193"/>
    </physiologicalReaction>
</comment>
<accession>A0A7R9GEV4</accession>
<dbReference type="Gene3D" id="3.40.50.1380">
    <property type="entry name" value="Methylglyoxal synthase-like domain"/>
    <property type="match status" value="1"/>
</dbReference>
<dbReference type="PANTHER" id="PTHR11692:SF0">
    <property type="entry name" value="BIFUNCTIONAL PURINE BIOSYNTHESIS PROTEIN ATIC"/>
    <property type="match status" value="1"/>
</dbReference>
<evidence type="ECO:0000256" key="5">
    <source>
        <dbReference type="ARBA" id="ARBA00022801"/>
    </source>
</evidence>
<evidence type="ECO:0000256" key="6">
    <source>
        <dbReference type="ARBA" id="ARBA00023268"/>
    </source>
</evidence>
<feature type="non-terminal residue" evidence="12">
    <location>
        <position position="1"/>
    </location>
</feature>
<sequence length="190" mass="20244">MMGVIGLVIEVLRTAEPHRAVKTKRLRFYVALLSVSDKTGLIALGRELAGLNFTLVASGGTAKALRAANLSAVDVSELTGAQEMLGGRVKTLHPAIHAGILARDTDDDRRDMASSGYKYIDVVVVNLYPFEETVSKPNVTLSDAVENVDIGGVALLRAAAKNYARVVVLSDPQDYDAVVAEMKMLSSEGS</sequence>
<comment type="subunit">
    <text evidence="8">Homodimer. Associates with internalized INSR complexes on Golgi/endosomal membranes. Interacts with INSR; ATIC together with PRKAA2/AMPK2 and HACD3/PTPLAD1 is proposed to be part of a signaling network regulating INSR autophosphorylation and endocytosis.</text>
</comment>
<evidence type="ECO:0000256" key="1">
    <source>
        <dbReference type="ARBA" id="ARBA00000945"/>
    </source>
</evidence>
<dbReference type="Pfam" id="PF02142">
    <property type="entry name" value="MGS"/>
    <property type="match status" value="1"/>
</dbReference>
<gene>
    <name evidence="12" type="ORF">NMOB1V02_LOCUS7652</name>
</gene>
<dbReference type="PROSITE" id="PS51855">
    <property type="entry name" value="MGS"/>
    <property type="match status" value="1"/>
</dbReference>
<dbReference type="InterPro" id="IPR011607">
    <property type="entry name" value="MGS-like_dom"/>
</dbReference>
<evidence type="ECO:0000256" key="10">
    <source>
        <dbReference type="ARBA" id="ARBA00048341"/>
    </source>
</evidence>
<dbReference type="FunFam" id="3.40.50.1380:FF:000001">
    <property type="entry name" value="Bifunctional purine biosynthesis protein PurH"/>
    <property type="match status" value="1"/>
</dbReference>
<proteinExistence type="predicted"/>
<dbReference type="GO" id="GO:0004643">
    <property type="term" value="F:phosphoribosylaminoimidazolecarboxamide formyltransferase activity"/>
    <property type="evidence" value="ECO:0007669"/>
    <property type="project" value="UniProtKB-EC"/>
</dbReference>
<keyword evidence="5" id="KW-0378">Hydrolase</keyword>
<dbReference type="SUPFAM" id="SSF52335">
    <property type="entry name" value="Methylglyoxal synthase-like"/>
    <property type="match status" value="1"/>
</dbReference>
<keyword evidence="3" id="KW-0808">Transferase</keyword>
<name>A0A7R9GEV4_9CRUS</name>
<feature type="domain" description="MGS-like" evidence="11">
    <location>
        <begin position="17"/>
        <end position="170"/>
    </location>
</feature>
<dbReference type="GO" id="GO:0006189">
    <property type="term" value="P:'de novo' IMP biosynthetic process"/>
    <property type="evidence" value="ECO:0007669"/>
    <property type="project" value="TreeGrafter"/>
</dbReference>
<dbReference type="PANTHER" id="PTHR11692">
    <property type="entry name" value="BIFUNCTIONAL PURINE BIOSYNTHESIS PROTEIN PURH"/>
    <property type="match status" value="1"/>
</dbReference>
<evidence type="ECO:0000256" key="3">
    <source>
        <dbReference type="ARBA" id="ARBA00022679"/>
    </source>
</evidence>
<dbReference type="EMBL" id="OA883920">
    <property type="protein sequence ID" value="CAD7279988.1"/>
    <property type="molecule type" value="Genomic_DNA"/>
</dbReference>
<evidence type="ECO:0000256" key="8">
    <source>
        <dbReference type="ARBA" id="ARBA00046691"/>
    </source>
</evidence>
<dbReference type="InterPro" id="IPR002695">
    <property type="entry name" value="PurH-like"/>
</dbReference>